<evidence type="ECO:0000313" key="1">
    <source>
        <dbReference type="EMBL" id="ORX48530.1"/>
    </source>
</evidence>
<keyword evidence="2" id="KW-1185">Reference proteome</keyword>
<comment type="caution">
    <text evidence="1">The sequence shown here is derived from an EMBL/GenBank/DDBJ whole genome shotgun (WGS) entry which is preliminary data.</text>
</comment>
<proteinExistence type="predicted"/>
<dbReference type="STRING" id="101127.A0A1X2G9H6"/>
<organism evidence="1 2">
    <name type="scientific">Hesseltinella vesiculosa</name>
    <dbReference type="NCBI Taxonomy" id="101127"/>
    <lineage>
        <taxon>Eukaryota</taxon>
        <taxon>Fungi</taxon>
        <taxon>Fungi incertae sedis</taxon>
        <taxon>Mucoromycota</taxon>
        <taxon>Mucoromycotina</taxon>
        <taxon>Mucoromycetes</taxon>
        <taxon>Mucorales</taxon>
        <taxon>Cunninghamellaceae</taxon>
        <taxon>Hesseltinella</taxon>
    </lineage>
</organism>
<dbReference type="EMBL" id="MCGT01000029">
    <property type="protein sequence ID" value="ORX48530.1"/>
    <property type="molecule type" value="Genomic_DNA"/>
</dbReference>
<gene>
    <name evidence="1" type="ORF">DM01DRAFT_1385465</name>
</gene>
<dbReference type="Proteomes" id="UP000242146">
    <property type="component" value="Unassembled WGS sequence"/>
</dbReference>
<name>A0A1X2G9H6_9FUNG</name>
<dbReference type="AlphaFoldDB" id="A0A1X2G9H6"/>
<dbReference type="OrthoDB" id="533331at2759"/>
<reference evidence="1 2" key="1">
    <citation type="submission" date="2016-07" db="EMBL/GenBank/DDBJ databases">
        <title>Pervasive Adenine N6-methylation of Active Genes in Fungi.</title>
        <authorList>
            <consortium name="DOE Joint Genome Institute"/>
            <person name="Mondo S.J."/>
            <person name="Dannebaum R.O."/>
            <person name="Kuo R.C."/>
            <person name="Labutti K."/>
            <person name="Haridas S."/>
            <person name="Kuo A."/>
            <person name="Salamov A."/>
            <person name="Ahrendt S.R."/>
            <person name="Lipzen A."/>
            <person name="Sullivan W."/>
            <person name="Andreopoulos W.B."/>
            <person name="Clum A."/>
            <person name="Lindquist E."/>
            <person name="Daum C."/>
            <person name="Ramamoorthy G.K."/>
            <person name="Gryganskyi A."/>
            <person name="Culley D."/>
            <person name="Magnuson J.K."/>
            <person name="James T.Y."/>
            <person name="O'Malley M.A."/>
            <person name="Stajich J.E."/>
            <person name="Spatafora J.W."/>
            <person name="Visel A."/>
            <person name="Grigoriev I.V."/>
        </authorList>
    </citation>
    <scope>NUCLEOTIDE SEQUENCE [LARGE SCALE GENOMIC DNA]</scope>
    <source>
        <strain evidence="1 2">NRRL 3301</strain>
    </source>
</reference>
<protein>
    <submittedName>
        <fullName evidence="1">Uncharacterized protein</fullName>
    </submittedName>
</protein>
<sequence>MSTLHQSPPLVVLGQGDFDKVQLYLHEPVTSISSPPKNTMIFHMLELFGTLELVLHRIQRLKSWDLDNDDETKALAVETERIKRAIDHVCHNAGLLDQNSIQSQLEEWNAHHLYPLAVEHLGFDLAPSEPSSLRSRYDQSIQAHYQHMSILTQMLASCQCLLTAVALDFDGTKVANHLALLHTYMIVSHQPNFIGHKKRIEQLFPEILATKTLAKEQKHSVEALANEIQGSILHATIKDQYSTIRGCSSLFDLSKTSIVTAE</sequence>
<evidence type="ECO:0000313" key="2">
    <source>
        <dbReference type="Proteomes" id="UP000242146"/>
    </source>
</evidence>
<accession>A0A1X2G9H6</accession>